<dbReference type="InterPro" id="IPR000700">
    <property type="entry name" value="PAS-assoc_C"/>
</dbReference>
<keyword evidence="5 21" id="KW-0597">Phosphoprotein</keyword>
<evidence type="ECO:0000259" key="23">
    <source>
        <dbReference type="PROSITE" id="PS50110"/>
    </source>
</evidence>
<dbReference type="InterPro" id="IPR001789">
    <property type="entry name" value="Sig_transdc_resp-reg_receiver"/>
</dbReference>
<name>A0AAW9Q3J3_9BURK</name>
<feature type="domain" description="PAC" evidence="25">
    <location>
        <begin position="202"/>
        <end position="255"/>
    </location>
</feature>
<keyword evidence="4" id="KW-1003">Cell membrane</keyword>
<evidence type="ECO:0000313" key="27">
    <source>
        <dbReference type="EMBL" id="MEF7614578.1"/>
    </source>
</evidence>
<dbReference type="EMBL" id="JAZIBG010000028">
    <property type="protein sequence ID" value="MEF7614578.1"/>
    <property type="molecule type" value="Genomic_DNA"/>
</dbReference>
<dbReference type="Pfam" id="PF00512">
    <property type="entry name" value="HisKA"/>
    <property type="match status" value="1"/>
</dbReference>
<organism evidence="27 28">
    <name type="scientific">Aquincola agrisoli</name>
    <dbReference type="NCBI Taxonomy" id="3119538"/>
    <lineage>
        <taxon>Bacteria</taxon>
        <taxon>Pseudomonadati</taxon>
        <taxon>Pseudomonadota</taxon>
        <taxon>Betaproteobacteria</taxon>
        <taxon>Burkholderiales</taxon>
        <taxon>Sphaerotilaceae</taxon>
        <taxon>Aquincola</taxon>
    </lineage>
</organism>
<dbReference type="AlphaFoldDB" id="A0AAW9Q3J3"/>
<proteinExistence type="predicted"/>
<keyword evidence="10" id="KW-0418">Kinase</keyword>
<keyword evidence="15" id="KW-0472">Membrane</keyword>
<dbReference type="SMART" id="SM00387">
    <property type="entry name" value="HATPase_c"/>
    <property type="match status" value="1"/>
</dbReference>
<dbReference type="PROSITE" id="PS50894">
    <property type="entry name" value="HPT"/>
    <property type="match status" value="1"/>
</dbReference>
<dbReference type="GO" id="GO:0005886">
    <property type="term" value="C:plasma membrane"/>
    <property type="evidence" value="ECO:0007669"/>
    <property type="project" value="UniProtKB-SubCell"/>
</dbReference>
<evidence type="ECO:0000256" key="5">
    <source>
        <dbReference type="ARBA" id="ARBA00022553"/>
    </source>
</evidence>
<feature type="domain" description="Response regulatory" evidence="23">
    <location>
        <begin position="511"/>
        <end position="634"/>
    </location>
</feature>
<dbReference type="InterPro" id="IPR036641">
    <property type="entry name" value="HPT_dom_sf"/>
</dbReference>
<dbReference type="Gene3D" id="1.20.120.160">
    <property type="entry name" value="HPT domain"/>
    <property type="match status" value="1"/>
</dbReference>
<dbReference type="FunFam" id="3.30.565.10:FF:000010">
    <property type="entry name" value="Sensor histidine kinase RcsC"/>
    <property type="match status" value="1"/>
</dbReference>
<dbReference type="InterPro" id="IPR036890">
    <property type="entry name" value="HATPase_C_sf"/>
</dbReference>
<evidence type="ECO:0000256" key="6">
    <source>
        <dbReference type="ARBA" id="ARBA00022679"/>
    </source>
</evidence>
<evidence type="ECO:0000259" key="22">
    <source>
        <dbReference type="PROSITE" id="PS50109"/>
    </source>
</evidence>
<sequence length="1004" mass="107388">MQVSPPSSSGTEAGVGTLHAGADGRVARVNGAMARILGCTPEALLGRELAGLACEDDADAQRRVVEALYAGECTAARLELRYEPELDRSVWLDTALAARRDRAGRTVGVRVTALDIGERKRHEALQLQRHSLALQAAGLGLWEWRPQTGEFIVDVFWAMTLGYAVSQLAPSIDGVRQLWHPEDRERIGAALDRCLRGEAAEYSSEHRLRHQQGHWVWLMEHGMVVERDPDGRPLRFIGTAQDITQRKLAEQELRAAKEAADAGNRAKSMFLANMSHEIRTPMNAVIGLTRLVLDTELGPRQRDYLQKVHASSKSLLGILNDVLDLSKIEAQRLALECIPFALEEPLNNVANLFGAQVEQKALDLFFDVAPDVPMEAVGDPTRITQVLTNLVGNAIKFTEQGEVHVKLDVAERGDAGLLLRFAVRDTGIGLSEGQMSKLFEAFTQADNSVTRKYGGTGLGLTISRNLVELMGGHLAVAGQEGRGCTFTFTVRVQPAPGSGLALDLQRVRGLRALVVDDQETSRQIIGRLFAAWGMEADVVDNAPLGLQCLRERRARGQPYDVVLLDWRMPGMDGLAMARRMREEAAPGACPPFAVMVTAFGREQLLREGGDLPLDAVLTKPVVPSALFDILTRLRHPVPAAVAAQAVPPLGTCRFDGARILLVEDNLLNQEVAGGFLRGLGVALTVANHGGEALQALSHERFDLVLMDLHMPVMDGLTATRALRDRLQGEAPPVVAMTAAVLSEDRQRCREAGMADFVAKPVDPDELVQVLRRLVPARASAAPMACAPAAAPAEGVALPVALAGFDSAGALRRLHGDRAQLARLLQAFAAANRGVSQQLAALLAGGERRAAQHLLHTLKGSAAMLGLVDLSQQAAALEAALCSAGAGGADGPALPAVAACLDTALAAIDATAPVAPAGAEPGTAAPAAALSEVDRAALAGLLAQLGRFLDEQELIPDDLLDALRGWSQRLPGERIEALLQHLFDFDHAAAQADVEHLTATFRVPA</sequence>
<dbReference type="Pfam" id="PF01627">
    <property type="entry name" value="Hpt"/>
    <property type="match status" value="1"/>
</dbReference>
<gene>
    <name evidence="27" type="ORF">V4F39_11720</name>
</gene>
<dbReference type="Gene3D" id="3.40.50.2300">
    <property type="match status" value="2"/>
</dbReference>
<dbReference type="InterPro" id="IPR013656">
    <property type="entry name" value="PAS_4"/>
</dbReference>
<dbReference type="Gene3D" id="3.30.565.10">
    <property type="entry name" value="Histidine kinase-like ATPase, C-terminal domain"/>
    <property type="match status" value="1"/>
</dbReference>
<dbReference type="InterPro" id="IPR036097">
    <property type="entry name" value="HisK_dim/P_sf"/>
</dbReference>
<keyword evidence="13" id="KW-0902">Two-component regulatory system</keyword>
<evidence type="ECO:0000256" key="16">
    <source>
        <dbReference type="ARBA" id="ARBA00058004"/>
    </source>
</evidence>
<keyword evidence="12" id="KW-1133">Transmembrane helix</keyword>
<dbReference type="RefSeq" id="WP_332289589.1">
    <property type="nucleotide sequence ID" value="NZ_JAZIBG010000028.1"/>
</dbReference>
<dbReference type="InterPro" id="IPR013655">
    <property type="entry name" value="PAS_fold_3"/>
</dbReference>
<dbReference type="InterPro" id="IPR004358">
    <property type="entry name" value="Sig_transdc_His_kin-like_C"/>
</dbReference>
<keyword evidence="11" id="KW-0067">ATP-binding</keyword>
<comment type="caution">
    <text evidence="27">The sequence shown here is derived from an EMBL/GenBank/DDBJ whole genome shotgun (WGS) entry which is preliminary data.</text>
</comment>
<evidence type="ECO:0000256" key="1">
    <source>
        <dbReference type="ARBA" id="ARBA00000085"/>
    </source>
</evidence>
<dbReference type="Pfam" id="PF02518">
    <property type="entry name" value="HATPase_c"/>
    <property type="match status" value="1"/>
</dbReference>
<evidence type="ECO:0000256" key="7">
    <source>
        <dbReference type="ARBA" id="ARBA00022692"/>
    </source>
</evidence>
<feature type="modified residue" description="Phosphohistidine" evidence="20">
    <location>
        <position position="855"/>
    </location>
</feature>
<evidence type="ECO:0000256" key="17">
    <source>
        <dbReference type="ARBA" id="ARBA00064003"/>
    </source>
</evidence>
<keyword evidence="14" id="KW-0843">Virulence</keyword>
<dbReference type="Proteomes" id="UP001336250">
    <property type="component" value="Unassembled WGS sequence"/>
</dbReference>
<keyword evidence="9" id="KW-0547">Nucleotide-binding</keyword>
<evidence type="ECO:0000256" key="21">
    <source>
        <dbReference type="PROSITE-ProRule" id="PRU00169"/>
    </source>
</evidence>
<evidence type="ECO:0000256" key="8">
    <source>
        <dbReference type="ARBA" id="ARBA00022729"/>
    </source>
</evidence>
<comment type="catalytic activity">
    <reaction evidence="1">
        <text>ATP + protein L-histidine = ADP + protein N-phospho-L-histidine.</text>
        <dbReference type="EC" id="2.7.13.3"/>
    </reaction>
</comment>
<evidence type="ECO:0000256" key="19">
    <source>
        <dbReference type="ARBA" id="ARBA00070152"/>
    </source>
</evidence>
<feature type="domain" description="HPt" evidence="26">
    <location>
        <begin position="816"/>
        <end position="917"/>
    </location>
</feature>
<reference evidence="27 28" key="1">
    <citation type="submission" date="2024-02" db="EMBL/GenBank/DDBJ databases">
        <title>Genome sequence of Aquincola sp. MAHUQ-54.</title>
        <authorList>
            <person name="Huq M.A."/>
        </authorList>
    </citation>
    <scope>NUCLEOTIDE SEQUENCE [LARGE SCALE GENOMIC DNA]</scope>
    <source>
        <strain evidence="27 28">MAHUQ-54</strain>
    </source>
</reference>
<keyword evidence="6" id="KW-0808">Transferase</keyword>
<evidence type="ECO:0000259" key="26">
    <source>
        <dbReference type="PROSITE" id="PS50894"/>
    </source>
</evidence>
<feature type="domain" description="Histidine kinase" evidence="22">
    <location>
        <begin position="273"/>
        <end position="494"/>
    </location>
</feature>
<keyword evidence="28" id="KW-1185">Reference proteome</keyword>
<dbReference type="InterPro" id="IPR035965">
    <property type="entry name" value="PAS-like_dom_sf"/>
</dbReference>
<dbReference type="Pfam" id="PF08448">
    <property type="entry name" value="PAS_4"/>
    <property type="match status" value="1"/>
</dbReference>
<dbReference type="SUPFAM" id="SSF47226">
    <property type="entry name" value="Histidine-containing phosphotransfer domain, HPT domain"/>
    <property type="match status" value="1"/>
</dbReference>
<dbReference type="Gene3D" id="3.30.450.20">
    <property type="entry name" value="PAS domain"/>
    <property type="match status" value="2"/>
</dbReference>
<evidence type="ECO:0000256" key="3">
    <source>
        <dbReference type="ARBA" id="ARBA00012438"/>
    </source>
</evidence>
<dbReference type="SUPFAM" id="SSF52172">
    <property type="entry name" value="CheY-like"/>
    <property type="match status" value="2"/>
</dbReference>
<dbReference type="InterPro" id="IPR008207">
    <property type="entry name" value="Sig_transdc_His_kin_Hpt_dom"/>
</dbReference>
<dbReference type="SUPFAM" id="SSF47384">
    <property type="entry name" value="Homodimeric domain of signal transducing histidine kinase"/>
    <property type="match status" value="1"/>
</dbReference>
<comment type="subunit">
    <text evidence="17">At low DSF concentrations, interacts with RpfF.</text>
</comment>
<evidence type="ECO:0000256" key="15">
    <source>
        <dbReference type="ARBA" id="ARBA00023136"/>
    </source>
</evidence>
<dbReference type="Pfam" id="PF08447">
    <property type="entry name" value="PAS_3"/>
    <property type="match status" value="1"/>
</dbReference>
<dbReference type="CDD" id="cd00130">
    <property type="entry name" value="PAS"/>
    <property type="match status" value="2"/>
</dbReference>
<comment type="subcellular location">
    <subcellularLocation>
        <location evidence="2">Cell membrane</location>
        <topology evidence="2">Multi-pass membrane protein</topology>
    </subcellularLocation>
</comment>
<accession>A0AAW9Q3J3</accession>
<feature type="modified residue" description="4-aspartylphosphate" evidence="21">
    <location>
        <position position="707"/>
    </location>
</feature>
<comment type="function">
    <text evidence="16">Member of the two-component regulatory system BvgS/BvgA. Phosphorylates BvgA via a four-step phosphorelay in response to environmental signals.</text>
</comment>
<dbReference type="EC" id="2.7.13.3" evidence="3"/>
<dbReference type="SUPFAM" id="SSF55874">
    <property type="entry name" value="ATPase domain of HSP90 chaperone/DNA topoisomerase II/histidine kinase"/>
    <property type="match status" value="1"/>
</dbReference>
<evidence type="ECO:0000256" key="2">
    <source>
        <dbReference type="ARBA" id="ARBA00004651"/>
    </source>
</evidence>
<dbReference type="GO" id="GO:0005524">
    <property type="term" value="F:ATP binding"/>
    <property type="evidence" value="ECO:0007669"/>
    <property type="project" value="UniProtKB-KW"/>
</dbReference>
<evidence type="ECO:0000313" key="28">
    <source>
        <dbReference type="Proteomes" id="UP001336250"/>
    </source>
</evidence>
<dbReference type="PANTHER" id="PTHR45339">
    <property type="entry name" value="HYBRID SIGNAL TRANSDUCTION HISTIDINE KINASE J"/>
    <property type="match status" value="1"/>
</dbReference>
<feature type="domain" description="PAS" evidence="24">
    <location>
        <begin position="22"/>
        <end position="72"/>
    </location>
</feature>
<dbReference type="PANTHER" id="PTHR45339:SF1">
    <property type="entry name" value="HYBRID SIGNAL TRANSDUCTION HISTIDINE KINASE J"/>
    <property type="match status" value="1"/>
</dbReference>
<dbReference type="PROSITE" id="PS50110">
    <property type="entry name" value="RESPONSE_REGULATORY"/>
    <property type="match status" value="2"/>
</dbReference>
<evidence type="ECO:0000256" key="12">
    <source>
        <dbReference type="ARBA" id="ARBA00022989"/>
    </source>
</evidence>
<dbReference type="SMART" id="SM00086">
    <property type="entry name" value="PAC"/>
    <property type="match status" value="2"/>
</dbReference>
<dbReference type="CDD" id="cd17546">
    <property type="entry name" value="REC_hyHK_CKI1_RcsC-like"/>
    <property type="match status" value="2"/>
</dbReference>
<dbReference type="InterPro" id="IPR001610">
    <property type="entry name" value="PAC"/>
</dbReference>
<dbReference type="InterPro" id="IPR003661">
    <property type="entry name" value="HisK_dim/P_dom"/>
</dbReference>
<evidence type="ECO:0000256" key="14">
    <source>
        <dbReference type="ARBA" id="ARBA00023026"/>
    </source>
</evidence>
<protein>
    <recommendedName>
        <fullName evidence="18">Sensory/regulatory protein RpfC</fullName>
        <ecNumber evidence="3">2.7.13.3</ecNumber>
    </recommendedName>
    <alternativeName>
        <fullName evidence="19">Virulence sensor protein BvgS</fullName>
    </alternativeName>
</protein>
<dbReference type="PROSITE" id="PS50113">
    <property type="entry name" value="PAC"/>
    <property type="match status" value="1"/>
</dbReference>
<evidence type="ECO:0000256" key="13">
    <source>
        <dbReference type="ARBA" id="ARBA00023012"/>
    </source>
</evidence>
<evidence type="ECO:0000256" key="9">
    <source>
        <dbReference type="ARBA" id="ARBA00022741"/>
    </source>
</evidence>
<dbReference type="SMART" id="SM00388">
    <property type="entry name" value="HisKA"/>
    <property type="match status" value="1"/>
</dbReference>
<evidence type="ECO:0000256" key="18">
    <source>
        <dbReference type="ARBA" id="ARBA00068150"/>
    </source>
</evidence>
<feature type="modified residue" description="4-aspartylphosphate" evidence="21">
    <location>
        <position position="565"/>
    </location>
</feature>
<dbReference type="InterPro" id="IPR000014">
    <property type="entry name" value="PAS"/>
</dbReference>
<evidence type="ECO:0000256" key="10">
    <source>
        <dbReference type="ARBA" id="ARBA00022777"/>
    </source>
</evidence>
<evidence type="ECO:0000259" key="24">
    <source>
        <dbReference type="PROSITE" id="PS50112"/>
    </source>
</evidence>
<dbReference type="PROSITE" id="PS50112">
    <property type="entry name" value="PAS"/>
    <property type="match status" value="1"/>
</dbReference>
<dbReference type="GO" id="GO:0000155">
    <property type="term" value="F:phosphorelay sensor kinase activity"/>
    <property type="evidence" value="ECO:0007669"/>
    <property type="project" value="InterPro"/>
</dbReference>
<dbReference type="SMART" id="SM00448">
    <property type="entry name" value="REC"/>
    <property type="match status" value="2"/>
</dbReference>
<dbReference type="PRINTS" id="PR00344">
    <property type="entry name" value="BCTRLSENSOR"/>
</dbReference>
<evidence type="ECO:0000259" key="25">
    <source>
        <dbReference type="PROSITE" id="PS50113"/>
    </source>
</evidence>
<dbReference type="PROSITE" id="PS50109">
    <property type="entry name" value="HIS_KIN"/>
    <property type="match status" value="1"/>
</dbReference>
<keyword evidence="8" id="KW-0732">Signal</keyword>
<dbReference type="CDD" id="cd16922">
    <property type="entry name" value="HATPase_EvgS-ArcB-TorS-like"/>
    <property type="match status" value="1"/>
</dbReference>
<dbReference type="InterPro" id="IPR011006">
    <property type="entry name" value="CheY-like_superfamily"/>
</dbReference>
<dbReference type="SUPFAM" id="SSF55785">
    <property type="entry name" value="PYP-like sensor domain (PAS domain)"/>
    <property type="match status" value="2"/>
</dbReference>
<dbReference type="Gene3D" id="1.10.287.130">
    <property type="match status" value="1"/>
</dbReference>
<dbReference type="FunFam" id="1.10.287.130:FF:000002">
    <property type="entry name" value="Two-component osmosensing histidine kinase"/>
    <property type="match status" value="1"/>
</dbReference>
<evidence type="ECO:0000256" key="4">
    <source>
        <dbReference type="ARBA" id="ARBA00022475"/>
    </source>
</evidence>
<feature type="domain" description="Response regulatory" evidence="23">
    <location>
        <begin position="658"/>
        <end position="774"/>
    </location>
</feature>
<dbReference type="InterPro" id="IPR005467">
    <property type="entry name" value="His_kinase_dom"/>
</dbReference>
<evidence type="ECO:0000256" key="20">
    <source>
        <dbReference type="PROSITE-ProRule" id="PRU00110"/>
    </source>
</evidence>
<dbReference type="InterPro" id="IPR003594">
    <property type="entry name" value="HATPase_dom"/>
</dbReference>
<dbReference type="CDD" id="cd00082">
    <property type="entry name" value="HisKA"/>
    <property type="match status" value="1"/>
</dbReference>
<keyword evidence="7" id="KW-0812">Transmembrane</keyword>
<dbReference type="NCBIfam" id="TIGR00229">
    <property type="entry name" value="sensory_box"/>
    <property type="match status" value="2"/>
</dbReference>
<evidence type="ECO:0000256" key="11">
    <source>
        <dbReference type="ARBA" id="ARBA00022840"/>
    </source>
</evidence>
<dbReference type="Pfam" id="PF00072">
    <property type="entry name" value="Response_reg"/>
    <property type="match status" value="2"/>
</dbReference>